<dbReference type="Pfam" id="PF15619">
    <property type="entry name" value="Lebercilin"/>
    <property type="match status" value="1"/>
</dbReference>
<feature type="domain" description="Lebercilin" evidence="4">
    <location>
        <begin position="16"/>
        <end position="203"/>
    </location>
</feature>
<protein>
    <recommendedName>
        <fullName evidence="4">Lebercilin domain-containing protein</fullName>
    </recommendedName>
</protein>
<evidence type="ECO:0000259" key="4">
    <source>
        <dbReference type="Pfam" id="PF15619"/>
    </source>
</evidence>
<organism evidence="5 6">
    <name type="scientific">Aromia moschata</name>
    <dbReference type="NCBI Taxonomy" id="1265417"/>
    <lineage>
        <taxon>Eukaryota</taxon>
        <taxon>Metazoa</taxon>
        <taxon>Ecdysozoa</taxon>
        <taxon>Arthropoda</taxon>
        <taxon>Hexapoda</taxon>
        <taxon>Insecta</taxon>
        <taxon>Pterygota</taxon>
        <taxon>Neoptera</taxon>
        <taxon>Endopterygota</taxon>
        <taxon>Coleoptera</taxon>
        <taxon>Polyphaga</taxon>
        <taxon>Cucujiformia</taxon>
        <taxon>Chrysomeloidea</taxon>
        <taxon>Cerambycidae</taxon>
        <taxon>Cerambycinae</taxon>
        <taxon>Callichromatini</taxon>
        <taxon>Aromia</taxon>
    </lineage>
</organism>
<sequence length="218" mass="25751">MYPVRPTYSRSTGNTVRQRVLSAKLLKLRSLQNQLSDANYHLTEIAKENQILKNLQKRQDKALSKYEDMNEDLPRLLHSHEEQLRILTEKNKSLRRNMKDLNDILKSKEEELLKAQEKLSRLEKLNRDKHLTDREKLTDQLEDMKLKLQKSEEQIAFLNRKLMLETKTSKQRVNAEMAKHKQCQRELDKALGEINRLTGLLEHNCHKTKTGKKSKKVT</sequence>
<dbReference type="GO" id="GO:0005930">
    <property type="term" value="C:axoneme"/>
    <property type="evidence" value="ECO:0007669"/>
    <property type="project" value="TreeGrafter"/>
</dbReference>
<evidence type="ECO:0000313" key="5">
    <source>
        <dbReference type="EMBL" id="KAJ8958840.1"/>
    </source>
</evidence>
<dbReference type="PANTHER" id="PTHR16650:SF6">
    <property type="entry name" value="GH21622P"/>
    <property type="match status" value="1"/>
</dbReference>
<evidence type="ECO:0000313" key="6">
    <source>
        <dbReference type="Proteomes" id="UP001162162"/>
    </source>
</evidence>
<dbReference type="GO" id="GO:0042073">
    <property type="term" value="P:intraciliary transport"/>
    <property type="evidence" value="ECO:0007669"/>
    <property type="project" value="TreeGrafter"/>
</dbReference>
<dbReference type="Proteomes" id="UP001162162">
    <property type="component" value="Unassembled WGS sequence"/>
</dbReference>
<proteinExistence type="inferred from homology"/>
<dbReference type="InterPro" id="IPR026188">
    <property type="entry name" value="Lebercilin-like"/>
</dbReference>
<feature type="coiled-coil region" evidence="3">
    <location>
        <begin position="45"/>
        <end position="168"/>
    </location>
</feature>
<dbReference type="AlphaFoldDB" id="A0AAV8Z457"/>
<name>A0AAV8Z457_9CUCU</name>
<reference evidence="5" key="1">
    <citation type="journal article" date="2023" name="Insect Mol. Biol.">
        <title>Genome sequencing provides insights into the evolution of gene families encoding plant cell wall-degrading enzymes in longhorned beetles.</title>
        <authorList>
            <person name="Shin N.R."/>
            <person name="Okamura Y."/>
            <person name="Kirsch R."/>
            <person name="Pauchet Y."/>
        </authorList>
    </citation>
    <scope>NUCLEOTIDE SEQUENCE</scope>
    <source>
        <strain evidence="5">AMC_N1</strain>
    </source>
</reference>
<comment type="similarity">
    <text evidence="1">Belongs to the LCA5 family.</text>
</comment>
<comment type="caution">
    <text evidence="5">The sequence shown here is derived from an EMBL/GenBank/DDBJ whole genome shotgun (WGS) entry which is preliminary data.</text>
</comment>
<keyword evidence="2 3" id="KW-0175">Coiled coil</keyword>
<gene>
    <name evidence="5" type="ORF">NQ318_019602</name>
</gene>
<evidence type="ECO:0000256" key="2">
    <source>
        <dbReference type="ARBA" id="ARBA00023054"/>
    </source>
</evidence>
<dbReference type="InterPro" id="IPR028933">
    <property type="entry name" value="Lebercilin_dom"/>
</dbReference>
<evidence type="ECO:0000256" key="1">
    <source>
        <dbReference type="ARBA" id="ARBA00010229"/>
    </source>
</evidence>
<dbReference type="EMBL" id="JAPWTK010000015">
    <property type="protein sequence ID" value="KAJ8958840.1"/>
    <property type="molecule type" value="Genomic_DNA"/>
</dbReference>
<accession>A0AAV8Z457</accession>
<dbReference type="PANTHER" id="PTHR16650">
    <property type="entry name" value="C21ORF13-RELATED"/>
    <property type="match status" value="1"/>
</dbReference>
<keyword evidence="6" id="KW-1185">Reference proteome</keyword>
<evidence type="ECO:0000256" key="3">
    <source>
        <dbReference type="SAM" id="Coils"/>
    </source>
</evidence>